<dbReference type="InterPro" id="IPR009589">
    <property type="entry name" value="PH_YyaB-like"/>
</dbReference>
<keyword evidence="4" id="KW-1185">Reference proteome</keyword>
<evidence type="ECO:0000259" key="2">
    <source>
        <dbReference type="Pfam" id="PF06713"/>
    </source>
</evidence>
<dbReference type="RefSeq" id="WP_225621252.1">
    <property type="nucleotide sequence ID" value="NZ_JACYFJ010000004.1"/>
</dbReference>
<dbReference type="EMBL" id="JBHSAW010000001">
    <property type="protein sequence ID" value="MFC4094582.1"/>
    <property type="molecule type" value="Genomic_DNA"/>
</dbReference>
<name>A0ABV8JNE3_9FLAO</name>
<proteinExistence type="predicted"/>
<reference evidence="4" key="1">
    <citation type="journal article" date="2019" name="Int. J. Syst. Evol. Microbiol.">
        <title>The Global Catalogue of Microorganisms (GCM) 10K type strain sequencing project: providing services to taxonomists for standard genome sequencing and annotation.</title>
        <authorList>
            <consortium name="The Broad Institute Genomics Platform"/>
            <consortium name="The Broad Institute Genome Sequencing Center for Infectious Disease"/>
            <person name="Wu L."/>
            <person name="Ma J."/>
        </authorList>
    </citation>
    <scope>NUCLEOTIDE SEQUENCE [LARGE SCALE GENOMIC DNA]</scope>
    <source>
        <strain evidence="4">CECT 7477</strain>
    </source>
</reference>
<keyword evidence="1" id="KW-1133">Transmembrane helix</keyword>
<dbReference type="Proteomes" id="UP001595814">
    <property type="component" value="Unassembled WGS sequence"/>
</dbReference>
<comment type="caution">
    <text evidence="3">The sequence shown here is derived from an EMBL/GenBank/DDBJ whole genome shotgun (WGS) entry which is preliminary data.</text>
</comment>
<keyword evidence="1" id="KW-0472">Membrane</keyword>
<dbReference type="Pfam" id="PF06713">
    <property type="entry name" value="bPH_4"/>
    <property type="match status" value="1"/>
</dbReference>
<sequence>MKENMTMIKKYPSKVSYGLLIFIFLVFYGPLIPNLINGDLSGKMIGLIGFLSLIFAFILHLFFGTHYTIENNKLKIKCGFFSYKPIKIDEIKEVSKTKNIISSPAPSFDRVEIKYGKFDEIIISPKDKLNFANDLAIINPNIKNNITE</sequence>
<protein>
    <submittedName>
        <fullName evidence="3">PH domain-containing protein</fullName>
    </submittedName>
</protein>
<feature type="transmembrane region" description="Helical" evidence="1">
    <location>
        <begin position="44"/>
        <end position="63"/>
    </location>
</feature>
<evidence type="ECO:0000313" key="4">
    <source>
        <dbReference type="Proteomes" id="UP001595814"/>
    </source>
</evidence>
<organism evidence="3 4">
    <name type="scientific">Euzebyella saccharophila</name>
    <dbReference type="NCBI Taxonomy" id="679664"/>
    <lineage>
        <taxon>Bacteria</taxon>
        <taxon>Pseudomonadati</taxon>
        <taxon>Bacteroidota</taxon>
        <taxon>Flavobacteriia</taxon>
        <taxon>Flavobacteriales</taxon>
        <taxon>Flavobacteriaceae</taxon>
        <taxon>Euzebyella</taxon>
    </lineage>
</organism>
<keyword evidence="1" id="KW-0812">Transmembrane</keyword>
<feature type="domain" description="Uncharacterized protein YyaB-like PH" evidence="2">
    <location>
        <begin position="65"/>
        <end position="136"/>
    </location>
</feature>
<evidence type="ECO:0000256" key="1">
    <source>
        <dbReference type="SAM" id="Phobius"/>
    </source>
</evidence>
<accession>A0ABV8JNE3</accession>
<gene>
    <name evidence="3" type="ORF">ACFOUT_01775</name>
</gene>
<feature type="transmembrane region" description="Helical" evidence="1">
    <location>
        <begin position="15"/>
        <end position="32"/>
    </location>
</feature>
<evidence type="ECO:0000313" key="3">
    <source>
        <dbReference type="EMBL" id="MFC4094582.1"/>
    </source>
</evidence>